<dbReference type="AlphaFoldDB" id="A0A8S1T0S5"/>
<organism evidence="2 3">
    <name type="scientific">Paramecium octaurelia</name>
    <dbReference type="NCBI Taxonomy" id="43137"/>
    <lineage>
        <taxon>Eukaryota</taxon>
        <taxon>Sar</taxon>
        <taxon>Alveolata</taxon>
        <taxon>Ciliophora</taxon>
        <taxon>Intramacronucleata</taxon>
        <taxon>Oligohymenophorea</taxon>
        <taxon>Peniculida</taxon>
        <taxon>Parameciidae</taxon>
        <taxon>Paramecium</taxon>
    </lineage>
</organism>
<gene>
    <name evidence="2" type="ORF">POCTA_138.1.T0200003</name>
</gene>
<evidence type="ECO:0000256" key="1">
    <source>
        <dbReference type="SAM" id="Phobius"/>
    </source>
</evidence>
<protein>
    <recommendedName>
        <fullName evidence="4">Transmembrane protein</fullName>
    </recommendedName>
</protein>
<evidence type="ECO:0000313" key="3">
    <source>
        <dbReference type="Proteomes" id="UP000683925"/>
    </source>
</evidence>
<sequence length="272" mass="32537">MSANQFVKDHIYNKNKILQRTIYVKLIQCSQNHLFNKFVVYLFLNFCSLIRFQLKKFFENLNDKQTLLMILQCKFNLMQKQFTQVKVQLLKMFVFLWNALYLNCPGLLFTALFQQLLLQFYLMWPKNSNALFSFRITIIVEHFASLKYKPKMHTYILTDAFGDVQLRISYRIQHPLKSTYYWHKTCDAKDKKCSQQCMFIGMKHLASRLELQQEKQGWSLLQPSQQYLTKNFMFISELEFSSQGDSQPGCYIVLGSRYSELVEIVPQYWTEM</sequence>
<keyword evidence="3" id="KW-1185">Reference proteome</keyword>
<dbReference type="EMBL" id="CAJJDP010000020">
    <property type="protein sequence ID" value="CAD8147441.1"/>
    <property type="molecule type" value="Genomic_DNA"/>
</dbReference>
<accession>A0A8S1T0S5</accession>
<evidence type="ECO:0000313" key="2">
    <source>
        <dbReference type="EMBL" id="CAD8147441.1"/>
    </source>
</evidence>
<reference evidence="2" key="1">
    <citation type="submission" date="2021-01" db="EMBL/GenBank/DDBJ databases">
        <authorList>
            <consortium name="Genoscope - CEA"/>
            <person name="William W."/>
        </authorList>
    </citation>
    <scope>NUCLEOTIDE SEQUENCE</scope>
</reference>
<keyword evidence="1" id="KW-1133">Transmembrane helix</keyword>
<keyword evidence="1" id="KW-0812">Transmembrane</keyword>
<feature type="transmembrane region" description="Helical" evidence="1">
    <location>
        <begin position="100"/>
        <end position="124"/>
    </location>
</feature>
<proteinExistence type="predicted"/>
<name>A0A8S1T0S5_PAROT</name>
<dbReference type="Proteomes" id="UP000683925">
    <property type="component" value="Unassembled WGS sequence"/>
</dbReference>
<evidence type="ECO:0008006" key="4">
    <source>
        <dbReference type="Google" id="ProtNLM"/>
    </source>
</evidence>
<keyword evidence="1" id="KW-0472">Membrane</keyword>
<comment type="caution">
    <text evidence="2">The sequence shown here is derived from an EMBL/GenBank/DDBJ whole genome shotgun (WGS) entry which is preliminary data.</text>
</comment>